<dbReference type="PANTHER" id="PTHR35011">
    <property type="entry name" value="2,3-DIKETO-L-GULONATE TRAP TRANSPORTER SMALL PERMEASE PROTEIN YIAM"/>
    <property type="match status" value="1"/>
</dbReference>
<dbReference type="GO" id="GO:0022857">
    <property type="term" value="F:transmembrane transporter activity"/>
    <property type="evidence" value="ECO:0007669"/>
    <property type="project" value="TreeGrafter"/>
</dbReference>
<dbReference type="Proteomes" id="UP000216207">
    <property type="component" value="Unassembled WGS sequence"/>
</dbReference>
<organism evidence="11 12">
    <name type="scientific">Shouchella clausii</name>
    <name type="common">Alkalihalobacillus clausii</name>
    <dbReference type="NCBI Taxonomy" id="79880"/>
    <lineage>
        <taxon>Bacteria</taxon>
        <taxon>Bacillati</taxon>
        <taxon>Bacillota</taxon>
        <taxon>Bacilli</taxon>
        <taxon>Bacillales</taxon>
        <taxon>Bacillaceae</taxon>
        <taxon>Shouchella</taxon>
    </lineage>
</organism>
<keyword evidence="5 9" id="KW-0812">Transmembrane</keyword>
<feature type="transmembrane region" description="Helical" evidence="9">
    <location>
        <begin position="12"/>
        <end position="36"/>
    </location>
</feature>
<dbReference type="AlphaFoldDB" id="A0A268NUL8"/>
<evidence type="ECO:0000256" key="4">
    <source>
        <dbReference type="ARBA" id="ARBA00022519"/>
    </source>
</evidence>
<dbReference type="GO" id="GO:0005886">
    <property type="term" value="C:plasma membrane"/>
    <property type="evidence" value="ECO:0007669"/>
    <property type="project" value="UniProtKB-SubCell"/>
</dbReference>
<evidence type="ECO:0000256" key="7">
    <source>
        <dbReference type="ARBA" id="ARBA00023136"/>
    </source>
</evidence>
<keyword evidence="2" id="KW-0813">Transport</keyword>
<feature type="transmembrane region" description="Helical" evidence="9">
    <location>
        <begin position="129"/>
        <end position="150"/>
    </location>
</feature>
<comment type="caution">
    <text evidence="11">The sequence shown here is derived from an EMBL/GenBank/DDBJ whole genome shotgun (WGS) entry which is preliminary data.</text>
</comment>
<evidence type="ECO:0000256" key="6">
    <source>
        <dbReference type="ARBA" id="ARBA00022989"/>
    </source>
</evidence>
<accession>A0A268NUL8</accession>
<keyword evidence="6 9" id="KW-1133">Transmembrane helix</keyword>
<name>A0A268NUL8_SHOCL</name>
<sequence>MKKKANNWLESVDDWIGAIALSLIVMLIGANVFFRFVLSQPITWSEEISLALFVWLTFVGISAVMKRNEHVGIDYFVRKLPKGVFMWVQRFRLFVLLAVTGVVFVYWGAKLAIDTHWKVTPVLGVPFRLIYMALPVGGILALYHLVSVLLRKDRSFIYQEERNSDDASFDR</sequence>
<dbReference type="OMA" id="MLFCCYL"/>
<evidence type="ECO:0000259" key="10">
    <source>
        <dbReference type="Pfam" id="PF04290"/>
    </source>
</evidence>
<evidence type="ECO:0000256" key="5">
    <source>
        <dbReference type="ARBA" id="ARBA00022692"/>
    </source>
</evidence>
<keyword evidence="4" id="KW-0997">Cell inner membrane</keyword>
<evidence type="ECO:0000256" key="1">
    <source>
        <dbReference type="ARBA" id="ARBA00004429"/>
    </source>
</evidence>
<evidence type="ECO:0000313" key="11">
    <source>
        <dbReference type="EMBL" id="PAE87118.1"/>
    </source>
</evidence>
<feature type="transmembrane region" description="Helical" evidence="9">
    <location>
        <begin position="48"/>
        <end position="65"/>
    </location>
</feature>
<evidence type="ECO:0000256" key="8">
    <source>
        <dbReference type="ARBA" id="ARBA00038436"/>
    </source>
</evidence>
<keyword evidence="3" id="KW-1003">Cell membrane</keyword>
<dbReference type="InterPro" id="IPR055348">
    <property type="entry name" value="DctQ"/>
</dbReference>
<reference evidence="11 12" key="1">
    <citation type="submission" date="2017-07" db="EMBL/GenBank/DDBJ databases">
        <title>Isolation and whole genome analysis of endospore-forming bacteria from heroin.</title>
        <authorList>
            <person name="Kalinowski J."/>
            <person name="Ahrens B."/>
            <person name="Al-Dilaimi A."/>
            <person name="Winkler A."/>
            <person name="Wibberg D."/>
            <person name="Schleenbecker U."/>
            <person name="Ruckert C."/>
            <person name="Wolfel R."/>
            <person name="Grass G."/>
        </authorList>
    </citation>
    <scope>NUCLEOTIDE SEQUENCE [LARGE SCALE GENOMIC DNA]</scope>
    <source>
        <strain evidence="11 12">7539</strain>
    </source>
</reference>
<gene>
    <name evidence="11" type="ORF">CHH72_20280</name>
</gene>
<evidence type="ECO:0000256" key="9">
    <source>
        <dbReference type="SAM" id="Phobius"/>
    </source>
</evidence>
<dbReference type="PANTHER" id="PTHR35011:SF2">
    <property type="entry name" value="2,3-DIKETO-L-GULONATE TRAP TRANSPORTER SMALL PERMEASE PROTEIN YIAM"/>
    <property type="match status" value="1"/>
</dbReference>
<comment type="subcellular location">
    <subcellularLocation>
        <location evidence="1">Cell inner membrane</location>
        <topology evidence="1">Multi-pass membrane protein</topology>
    </subcellularLocation>
</comment>
<evidence type="ECO:0000256" key="2">
    <source>
        <dbReference type="ARBA" id="ARBA00022448"/>
    </source>
</evidence>
<dbReference type="InterPro" id="IPR007387">
    <property type="entry name" value="TRAP_DctQ"/>
</dbReference>
<feature type="domain" description="Tripartite ATP-independent periplasmic transporters DctQ component" evidence="10">
    <location>
        <begin position="24"/>
        <end position="152"/>
    </location>
</feature>
<keyword evidence="7 9" id="KW-0472">Membrane</keyword>
<protein>
    <submittedName>
        <fullName evidence="11">TRAP transporter small permease</fullName>
    </submittedName>
</protein>
<dbReference type="GO" id="GO:0015740">
    <property type="term" value="P:C4-dicarboxylate transport"/>
    <property type="evidence" value="ECO:0007669"/>
    <property type="project" value="TreeGrafter"/>
</dbReference>
<dbReference type="EMBL" id="NPCC01000042">
    <property type="protein sequence ID" value="PAE87118.1"/>
    <property type="molecule type" value="Genomic_DNA"/>
</dbReference>
<dbReference type="Pfam" id="PF04290">
    <property type="entry name" value="DctQ"/>
    <property type="match status" value="1"/>
</dbReference>
<proteinExistence type="inferred from homology"/>
<feature type="transmembrane region" description="Helical" evidence="9">
    <location>
        <begin position="91"/>
        <end position="109"/>
    </location>
</feature>
<dbReference type="RefSeq" id="WP_011245978.1">
    <property type="nucleotide sequence ID" value="NZ_CP155470.1"/>
</dbReference>
<evidence type="ECO:0000313" key="12">
    <source>
        <dbReference type="Proteomes" id="UP000216207"/>
    </source>
</evidence>
<comment type="similarity">
    <text evidence="8">Belongs to the TRAP transporter small permease family.</text>
</comment>
<evidence type="ECO:0000256" key="3">
    <source>
        <dbReference type="ARBA" id="ARBA00022475"/>
    </source>
</evidence>